<dbReference type="PANTHER" id="PTHR11079">
    <property type="entry name" value="CYTOSINE DEAMINASE FAMILY MEMBER"/>
    <property type="match status" value="1"/>
</dbReference>
<dbReference type="AlphaFoldDB" id="A0A4P9YYB9"/>
<organism evidence="5 6">
    <name type="scientific">Syncephalis pseudoplumigaleata</name>
    <dbReference type="NCBI Taxonomy" id="1712513"/>
    <lineage>
        <taxon>Eukaryota</taxon>
        <taxon>Fungi</taxon>
        <taxon>Fungi incertae sedis</taxon>
        <taxon>Zoopagomycota</taxon>
        <taxon>Zoopagomycotina</taxon>
        <taxon>Zoopagomycetes</taxon>
        <taxon>Zoopagales</taxon>
        <taxon>Piptocephalidaceae</taxon>
        <taxon>Syncephalis</taxon>
    </lineage>
</organism>
<dbReference type="EMBL" id="KZ989888">
    <property type="protein sequence ID" value="RKP25087.1"/>
    <property type="molecule type" value="Genomic_DNA"/>
</dbReference>
<evidence type="ECO:0000259" key="4">
    <source>
        <dbReference type="PROSITE" id="PS51747"/>
    </source>
</evidence>
<dbReference type="InterPro" id="IPR016192">
    <property type="entry name" value="APOBEC/CMP_deaminase_Zn-bd"/>
</dbReference>
<protein>
    <submittedName>
        <fullName evidence="5">Cytidine deaminase-like protein</fullName>
    </submittedName>
</protein>
<dbReference type="SUPFAM" id="SSF53927">
    <property type="entry name" value="Cytidine deaminase-like"/>
    <property type="match status" value="1"/>
</dbReference>
<dbReference type="Gene3D" id="3.40.140.10">
    <property type="entry name" value="Cytidine Deaminase, domain 2"/>
    <property type="match status" value="1"/>
</dbReference>
<dbReference type="PANTHER" id="PTHR11079:SF149">
    <property type="entry name" value="TRNA-SPECIFIC ADENOSINE DEAMINASE 2"/>
    <property type="match status" value="1"/>
</dbReference>
<evidence type="ECO:0000256" key="3">
    <source>
        <dbReference type="ARBA" id="ARBA00022833"/>
    </source>
</evidence>
<dbReference type="InterPro" id="IPR016193">
    <property type="entry name" value="Cytidine_deaminase-like"/>
</dbReference>
<name>A0A4P9YYB9_9FUNG</name>
<keyword evidence="6" id="KW-1185">Reference proteome</keyword>
<dbReference type="CDD" id="cd01285">
    <property type="entry name" value="nucleoside_deaminase"/>
    <property type="match status" value="1"/>
</dbReference>
<dbReference type="Pfam" id="PF00383">
    <property type="entry name" value="dCMP_cyt_deam_1"/>
    <property type="match status" value="1"/>
</dbReference>
<dbReference type="GO" id="GO:0052717">
    <property type="term" value="F:tRNA-specific adenosine-34 deaminase activity"/>
    <property type="evidence" value="ECO:0007669"/>
    <property type="project" value="TreeGrafter"/>
</dbReference>
<evidence type="ECO:0000256" key="2">
    <source>
        <dbReference type="ARBA" id="ARBA00022801"/>
    </source>
</evidence>
<dbReference type="InterPro" id="IPR002125">
    <property type="entry name" value="CMP_dCMP_dom"/>
</dbReference>
<dbReference type="GO" id="GO:0005737">
    <property type="term" value="C:cytoplasm"/>
    <property type="evidence" value="ECO:0007669"/>
    <property type="project" value="TreeGrafter"/>
</dbReference>
<dbReference type="GO" id="GO:0008270">
    <property type="term" value="F:zinc ion binding"/>
    <property type="evidence" value="ECO:0007669"/>
    <property type="project" value="InterPro"/>
</dbReference>
<dbReference type="OrthoDB" id="1701769at2759"/>
<keyword evidence="2" id="KW-0378">Hydrolase</keyword>
<proteinExistence type="predicted"/>
<dbReference type="PROSITE" id="PS51747">
    <property type="entry name" value="CYT_DCMP_DEAMINASES_2"/>
    <property type="match status" value="1"/>
</dbReference>
<gene>
    <name evidence="5" type="ORF">SYNPS1DRAFT_33057</name>
</gene>
<dbReference type="GO" id="GO:0005634">
    <property type="term" value="C:nucleus"/>
    <property type="evidence" value="ECO:0007669"/>
    <property type="project" value="TreeGrafter"/>
</dbReference>
<evidence type="ECO:0000313" key="6">
    <source>
        <dbReference type="Proteomes" id="UP000278143"/>
    </source>
</evidence>
<sequence length="178" mass="19962">MDGHPACEATIHAFMQEALACAQEAYEHAEVPVGCVIVHEGTVIGRGRNETNVSLNATRHAELVAIDRILASGRPASIFMACDLYVTVEPCVMCASALRQLAFRNVYFGCRNERFGGCGSVLSIHTDHASDVYPSLRIHEGYYREEAVLWLRRFYLRENEHAPEPKRKANRTLNEQVE</sequence>
<keyword evidence="3" id="KW-0862">Zinc</keyword>
<dbReference type="Proteomes" id="UP000278143">
    <property type="component" value="Unassembled WGS sequence"/>
</dbReference>
<reference evidence="6" key="1">
    <citation type="journal article" date="2018" name="Nat. Microbiol.">
        <title>Leveraging single-cell genomics to expand the fungal tree of life.</title>
        <authorList>
            <person name="Ahrendt S.R."/>
            <person name="Quandt C.A."/>
            <person name="Ciobanu D."/>
            <person name="Clum A."/>
            <person name="Salamov A."/>
            <person name="Andreopoulos B."/>
            <person name="Cheng J.F."/>
            <person name="Woyke T."/>
            <person name="Pelin A."/>
            <person name="Henrissat B."/>
            <person name="Reynolds N.K."/>
            <person name="Benny G.L."/>
            <person name="Smith M.E."/>
            <person name="James T.Y."/>
            <person name="Grigoriev I.V."/>
        </authorList>
    </citation>
    <scope>NUCLEOTIDE SEQUENCE [LARGE SCALE GENOMIC DNA]</scope>
    <source>
        <strain evidence="6">Benny S71-1</strain>
    </source>
</reference>
<feature type="domain" description="CMP/dCMP-type deaminase" evidence="4">
    <location>
        <begin position="9"/>
        <end position="120"/>
    </location>
</feature>
<evidence type="ECO:0000313" key="5">
    <source>
        <dbReference type="EMBL" id="RKP25087.1"/>
    </source>
</evidence>
<accession>A0A4P9YYB9</accession>
<evidence type="ECO:0000256" key="1">
    <source>
        <dbReference type="ARBA" id="ARBA00022723"/>
    </source>
</evidence>
<dbReference type="GO" id="GO:0002100">
    <property type="term" value="P:tRNA wobble adenosine to inosine editing"/>
    <property type="evidence" value="ECO:0007669"/>
    <property type="project" value="TreeGrafter"/>
</dbReference>
<keyword evidence="1" id="KW-0479">Metal-binding</keyword>
<dbReference type="PROSITE" id="PS00903">
    <property type="entry name" value="CYT_DCMP_DEAMINASES_1"/>
    <property type="match status" value="1"/>
</dbReference>